<sequence length="424" mass="46749">MDVVPPELLSHIISFSTLDGGSTAQSLLLASKTVHALTLPFLLQSLSCSGLSSIQRLTSILKSLKNNAERDGRKYIPPVKHLFLCDVSGKRASDADTFVPTPPESEDGEQLQERVDTPRVETSSDEIHSLLVAYTDLFDLLAPSLASLTFLAYNPSITPYRIIIDTYLPRLRYLSMRFTAIPYMRTYVPDVRPEGEADSEVLKHRLPELTHLHMGFTSKPMLSDVPLGFLQMTCERAPNLSEVKLTNVRFSDDCVQSLRKSLRLGRLVKSLQTPSTPSLVDIDATDTAESEQGTLQGQTDAASSTDDDSSTDVEEEEEDIPDTPWASLDSVYIQPARCTKDDIAHLDALGNLQILAYVSKSQCRSLGGKQGEEEGGKRTSLNILPTATVGVYKEWKERWAGEIASIPNLGSLYGERETEEDLLA</sequence>
<keyword evidence="3" id="KW-1185">Reference proteome</keyword>
<evidence type="ECO:0000256" key="1">
    <source>
        <dbReference type="SAM" id="MobiDB-lite"/>
    </source>
</evidence>
<protein>
    <submittedName>
        <fullName evidence="2">Uncharacterized protein</fullName>
    </submittedName>
</protein>
<dbReference type="EMBL" id="KB469316">
    <property type="protein sequence ID" value="EPQ50423.1"/>
    <property type="molecule type" value="Genomic_DNA"/>
</dbReference>
<dbReference type="GeneID" id="19309936"/>
<dbReference type="Proteomes" id="UP000030669">
    <property type="component" value="Unassembled WGS sequence"/>
</dbReference>
<dbReference type="AlphaFoldDB" id="S7PSM5"/>
<proteinExistence type="predicted"/>
<evidence type="ECO:0000313" key="2">
    <source>
        <dbReference type="EMBL" id="EPQ50423.1"/>
    </source>
</evidence>
<evidence type="ECO:0000313" key="3">
    <source>
        <dbReference type="Proteomes" id="UP000030669"/>
    </source>
</evidence>
<gene>
    <name evidence="2" type="ORF">GLOTRDRAFT_97039</name>
</gene>
<dbReference type="KEGG" id="gtr:GLOTRDRAFT_97039"/>
<dbReference type="RefSeq" id="XP_007871137.1">
    <property type="nucleotide sequence ID" value="XM_007872946.1"/>
</dbReference>
<dbReference type="OrthoDB" id="2748701at2759"/>
<feature type="compositionally biased region" description="Acidic residues" evidence="1">
    <location>
        <begin position="305"/>
        <end position="321"/>
    </location>
</feature>
<dbReference type="SUPFAM" id="SSF52047">
    <property type="entry name" value="RNI-like"/>
    <property type="match status" value="1"/>
</dbReference>
<name>S7PSM5_GLOTA</name>
<dbReference type="STRING" id="670483.S7PSM5"/>
<feature type="region of interest" description="Disordered" evidence="1">
    <location>
        <begin position="275"/>
        <end position="326"/>
    </location>
</feature>
<dbReference type="HOGENOM" id="CLU_676241_0_0_1"/>
<reference evidence="2 3" key="1">
    <citation type="journal article" date="2012" name="Science">
        <title>The Paleozoic origin of enzymatic lignin decomposition reconstructed from 31 fungal genomes.</title>
        <authorList>
            <person name="Floudas D."/>
            <person name="Binder M."/>
            <person name="Riley R."/>
            <person name="Barry K."/>
            <person name="Blanchette R.A."/>
            <person name="Henrissat B."/>
            <person name="Martinez A.T."/>
            <person name="Otillar R."/>
            <person name="Spatafora J.W."/>
            <person name="Yadav J.S."/>
            <person name="Aerts A."/>
            <person name="Benoit I."/>
            <person name="Boyd A."/>
            <person name="Carlson A."/>
            <person name="Copeland A."/>
            <person name="Coutinho P.M."/>
            <person name="de Vries R.P."/>
            <person name="Ferreira P."/>
            <person name="Findley K."/>
            <person name="Foster B."/>
            <person name="Gaskell J."/>
            <person name="Glotzer D."/>
            <person name="Gorecki P."/>
            <person name="Heitman J."/>
            <person name="Hesse C."/>
            <person name="Hori C."/>
            <person name="Igarashi K."/>
            <person name="Jurgens J.A."/>
            <person name="Kallen N."/>
            <person name="Kersten P."/>
            <person name="Kohler A."/>
            <person name="Kuees U."/>
            <person name="Kumar T.K.A."/>
            <person name="Kuo A."/>
            <person name="LaButti K."/>
            <person name="Larrondo L.F."/>
            <person name="Lindquist E."/>
            <person name="Ling A."/>
            <person name="Lombard V."/>
            <person name="Lucas S."/>
            <person name="Lundell T."/>
            <person name="Martin R."/>
            <person name="McLaughlin D.J."/>
            <person name="Morgenstern I."/>
            <person name="Morin E."/>
            <person name="Murat C."/>
            <person name="Nagy L.G."/>
            <person name="Nolan M."/>
            <person name="Ohm R.A."/>
            <person name="Patyshakuliyeva A."/>
            <person name="Rokas A."/>
            <person name="Ruiz-Duenas F.J."/>
            <person name="Sabat G."/>
            <person name="Salamov A."/>
            <person name="Samejima M."/>
            <person name="Schmutz J."/>
            <person name="Slot J.C."/>
            <person name="St John F."/>
            <person name="Stenlid J."/>
            <person name="Sun H."/>
            <person name="Sun S."/>
            <person name="Syed K."/>
            <person name="Tsang A."/>
            <person name="Wiebenga A."/>
            <person name="Young D."/>
            <person name="Pisabarro A."/>
            <person name="Eastwood D.C."/>
            <person name="Martin F."/>
            <person name="Cullen D."/>
            <person name="Grigoriev I.V."/>
            <person name="Hibbett D.S."/>
        </authorList>
    </citation>
    <scope>NUCLEOTIDE SEQUENCE [LARGE SCALE GENOMIC DNA]</scope>
    <source>
        <strain evidence="2 3">ATCC 11539</strain>
    </source>
</reference>
<organism evidence="2 3">
    <name type="scientific">Gloeophyllum trabeum (strain ATCC 11539 / FP-39264 / Madison 617)</name>
    <name type="common">Brown rot fungus</name>
    <dbReference type="NCBI Taxonomy" id="670483"/>
    <lineage>
        <taxon>Eukaryota</taxon>
        <taxon>Fungi</taxon>
        <taxon>Dikarya</taxon>
        <taxon>Basidiomycota</taxon>
        <taxon>Agaricomycotina</taxon>
        <taxon>Agaricomycetes</taxon>
        <taxon>Gloeophyllales</taxon>
        <taxon>Gloeophyllaceae</taxon>
        <taxon>Gloeophyllum</taxon>
    </lineage>
</organism>
<accession>S7PSM5</accession>